<dbReference type="GO" id="GO:0017136">
    <property type="term" value="F:histone deacetylase activity, NAD-dependent"/>
    <property type="evidence" value="ECO:0007669"/>
    <property type="project" value="TreeGrafter"/>
</dbReference>
<feature type="domain" description="Deacetylase sirtuin-type" evidence="4">
    <location>
        <begin position="1"/>
        <end position="135"/>
    </location>
</feature>
<feature type="compositionally biased region" description="Basic and acidic residues" evidence="3">
    <location>
        <begin position="588"/>
        <end position="604"/>
    </location>
</feature>
<dbReference type="PANTHER" id="PTHR11085:SF10">
    <property type="entry name" value="NAD-DEPENDENT PROTEIN DEACYLASE SIRTUIN-5, MITOCHONDRIAL-RELATED"/>
    <property type="match status" value="1"/>
</dbReference>
<evidence type="ECO:0000256" key="3">
    <source>
        <dbReference type="SAM" id="MobiDB-lite"/>
    </source>
</evidence>
<dbReference type="InterPro" id="IPR050134">
    <property type="entry name" value="NAD-dep_sirtuin_deacylases"/>
</dbReference>
<feature type="binding site" evidence="2">
    <location>
        <position position="4"/>
    </location>
    <ligand>
        <name>Zn(2+)</name>
        <dbReference type="ChEBI" id="CHEBI:29105"/>
    </ligand>
</feature>
<dbReference type="InterPro" id="IPR026590">
    <property type="entry name" value="Ssirtuin_cat_dom"/>
</dbReference>
<comment type="caution">
    <text evidence="2">Lacks conserved residue(s) required for the propagation of feature annotation.</text>
</comment>
<evidence type="ECO:0000256" key="1">
    <source>
        <dbReference type="ARBA" id="ARBA00023027"/>
    </source>
</evidence>
<sequence length="1163" mass="128041">CTACGTEYFRDFRVRQGLPEDQRTTKRVCRSCWELGSNSAPKLHHSLVLFGYALRPEVLSQARSWCQQADLCLVLGSSLTVNPAARLPLECLQDGKGRLIICNLQPTPRDLKASMRLFADADTLMSMLMRELQVPVPDWSVQRRIRLLKSANSSNEALVRLEPLDSLGNQLSHLKSVRVCSNSIIDREPFDVPFGADLELTFFGHFDEPPIRLKLPPPSGSSLASELRLRFDVDRRQWLVTAIAEDGSDVDSGRFVTPSTLTHFDPGTRLCYTGDSWSTEEQWTSGSCDTFQHTAASKNSGLLGQLQMKLFYRFTHSGLLNEVNPRQYCLTARNVNLGTDGAQLMGHNDSYLIAKTPGLEQDLDFNRNYSFYMLARHNMTSGYNFYHRIQQCNGTKSSNTWAKNSRTMYAYFHWMNGYFRYQRWSAYNLFTNDDSIKLISVGYAYAANAESFTFTFAARGCGRNAMGEAARSPAAGCGGGAFTSGCGIAASSPRLSGSDSGATRFRSVQCRLQTLAPCRIVAESALISSMSQGSHSNGSPPQHCVANLELVRSRQSLPVCVELALRLSKCVALPKLPVCDGHRSRRSDRRDGVVQHATHEELGRRPSSSACEVARQARHVAMKRSVSSCILGHQTLVFSRSSVLRVHWCPRCARSSTSRRSATGTMIRWPRRSTPSTADSLELVPEEDDAVFLPIDREPFDVPLGADLELTFFGHFAEPPIRLKLPPPSGSSLASKLRLRFDVDRRQWLRELVEPLSAAFQPVVDGDVADQRWGIELALPPFGQVIAGSPGSSFNLSDVNIAQSGALPGLTDEGEPAEKSAQALQPAEPEAVSCLSLRASISILTFASTDASTGQVFNQLDLSNVAVQSPQTEELQGSTSSVECVADALTKVNQDPSHAPLAKSDWDSTVCSRLRQPVFANYSLLGKSQYSSVRFFASSRLGVPRFALFSIKAGSGVSGRALYFGSQPDCGAGDFLMLWPNSVPQVVSYRSCWIDRLNNLTGLSELMPQRKLIVELLASSGARLLRIVFNATYGSSWFKRSSLISSEPELNLTSRSYNIFSVYDPTAASAQKRKFPCPLSVLRQQRTDMEPSACPMPALLDREHCPLGHRASPPRQGDGAEIQVTIWELIQNMRQALEAMLLAIGLQRELELWCNGAAGAGAI</sequence>
<feature type="binding site" evidence="2">
    <location>
        <position position="32"/>
    </location>
    <ligand>
        <name>Zn(2+)</name>
        <dbReference type="ChEBI" id="CHEBI:29105"/>
    </ligand>
</feature>
<dbReference type="PANTHER" id="PTHR11085">
    <property type="entry name" value="NAD-DEPENDENT PROTEIN DEACYLASE SIRTUIN-5, MITOCHONDRIAL-RELATED"/>
    <property type="match status" value="1"/>
</dbReference>
<dbReference type="WBParaSite" id="maker-uti_cns_0045727-snap-gene-0.9-mRNA-1">
    <property type="protein sequence ID" value="maker-uti_cns_0045727-snap-gene-0.9-mRNA-1"/>
    <property type="gene ID" value="maker-uti_cns_0045727-snap-gene-0.9"/>
</dbReference>
<dbReference type="GO" id="GO:0046872">
    <property type="term" value="F:metal ion binding"/>
    <property type="evidence" value="ECO:0007669"/>
    <property type="project" value="UniProtKB-KW"/>
</dbReference>
<dbReference type="GO" id="GO:0005634">
    <property type="term" value="C:nucleus"/>
    <property type="evidence" value="ECO:0007669"/>
    <property type="project" value="TreeGrafter"/>
</dbReference>
<dbReference type="GO" id="GO:0070403">
    <property type="term" value="F:NAD+ binding"/>
    <property type="evidence" value="ECO:0007669"/>
    <property type="project" value="TreeGrafter"/>
</dbReference>
<dbReference type="PROSITE" id="PS50305">
    <property type="entry name" value="SIRTUIN"/>
    <property type="match status" value="1"/>
</dbReference>
<keyword evidence="2" id="KW-0479">Metal-binding</keyword>
<feature type="region of interest" description="Disordered" evidence="3">
    <location>
        <begin position="581"/>
        <end position="608"/>
    </location>
</feature>
<protein>
    <submittedName>
        <fullName evidence="6">Deacetylase sirtuin-type domain-containing protein</fullName>
    </submittedName>
</protein>
<keyword evidence="1" id="KW-0520">NAD</keyword>
<evidence type="ECO:0000313" key="6">
    <source>
        <dbReference type="WBParaSite" id="maker-uti_cns_0045727-snap-gene-0.9-mRNA-1"/>
    </source>
</evidence>
<keyword evidence="5" id="KW-1185">Reference proteome</keyword>
<evidence type="ECO:0000259" key="4">
    <source>
        <dbReference type="PROSITE" id="PS50305"/>
    </source>
</evidence>
<proteinExistence type="predicted"/>
<dbReference type="AlphaFoldDB" id="A0A1I8J453"/>
<organism evidence="5 6">
    <name type="scientific">Macrostomum lignano</name>
    <dbReference type="NCBI Taxonomy" id="282301"/>
    <lineage>
        <taxon>Eukaryota</taxon>
        <taxon>Metazoa</taxon>
        <taxon>Spiralia</taxon>
        <taxon>Lophotrochozoa</taxon>
        <taxon>Platyhelminthes</taxon>
        <taxon>Rhabditophora</taxon>
        <taxon>Macrostomorpha</taxon>
        <taxon>Macrostomida</taxon>
        <taxon>Macrostomidae</taxon>
        <taxon>Macrostomum</taxon>
    </lineage>
</organism>
<dbReference type="InterPro" id="IPR029035">
    <property type="entry name" value="DHS-like_NAD/FAD-binding_dom"/>
</dbReference>
<dbReference type="SUPFAM" id="SSF52467">
    <property type="entry name" value="DHS-like NAD/FAD-binding domain"/>
    <property type="match status" value="1"/>
</dbReference>
<reference evidence="6" key="1">
    <citation type="submission" date="2016-11" db="UniProtKB">
        <authorList>
            <consortium name="WormBaseParasite"/>
        </authorList>
    </citation>
    <scope>IDENTIFICATION</scope>
</reference>
<evidence type="ECO:0000313" key="5">
    <source>
        <dbReference type="Proteomes" id="UP000095280"/>
    </source>
</evidence>
<evidence type="ECO:0000256" key="2">
    <source>
        <dbReference type="PROSITE-ProRule" id="PRU00236"/>
    </source>
</evidence>
<dbReference type="Gene3D" id="3.40.50.1220">
    <property type="entry name" value="TPP-binding domain"/>
    <property type="match status" value="1"/>
</dbReference>
<name>A0A1I8J453_9PLAT</name>
<keyword evidence="2" id="KW-0862">Zinc</keyword>
<dbReference type="Proteomes" id="UP000095280">
    <property type="component" value="Unplaced"/>
</dbReference>
<feature type="binding site" evidence="2">
    <location>
        <position position="1"/>
    </location>
    <ligand>
        <name>Zn(2+)</name>
        <dbReference type="ChEBI" id="CHEBI:29105"/>
    </ligand>
</feature>
<accession>A0A1I8J453</accession>
<feature type="binding site" evidence="2">
    <location>
        <position position="29"/>
    </location>
    <ligand>
        <name>Zn(2+)</name>
        <dbReference type="ChEBI" id="CHEBI:29105"/>
    </ligand>
</feature>